<proteinExistence type="predicted"/>
<dbReference type="SUPFAM" id="SSF52172">
    <property type="entry name" value="CheY-like"/>
    <property type="match status" value="1"/>
</dbReference>
<dbReference type="SMART" id="SM00448">
    <property type="entry name" value="REC"/>
    <property type="match status" value="1"/>
</dbReference>
<protein>
    <submittedName>
        <fullName evidence="6">Response regulator</fullName>
    </submittedName>
</protein>
<feature type="modified residue" description="4-aspartylphosphate" evidence="4">
    <location>
        <position position="73"/>
    </location>
</feature>
<sequence>MLARDPNHVLADKAAQPASAGRVLIVDDDRMGLTVLSSMVEELGYRVETAVNGAEAYAMLREDPGRADLVVTDRMMPVMDGLALTRRLKRDPETAGIPVVMLTGATETSDIAAGLEAGAFYYLVKPAAEELVTSVLNSAMQDVRRRESFNAQVGAHQSAFANVRILRMVLTTPREVEPVCSLLASVHPQPDKVVQGIFELVQNAIEHGLLRFGLQEKQRLVGLGKWQDALAERSLDPAYRGEVEATIVRKDEALVLTVKDPGPGFAWRNHLTVDPSRSSAACGRGVARANTLIFDRLVYNEAGNEATALMRLQQRAKW</sequence>
<dbReference type="Gene3D" id="3.40.50.2300">
    <property type="match status" value="1"/>
</dbReference>
<feature type="domain" description="Response regulatory" evidence="5">
    <location>
        <begin position="22"/>
        <end position="140"/>
    </location>
</feature>
<dbReference type="PANTHER" id="PTHR44591">
    <property type="entry name" value="STRESS RESPONSE REGULATOR PROTEIN 1"/>
    <property type="match status" value="1"/>
</dbReference>
<dbReference type="InterPro" id="IPR001789">
    <property type="entry name" value="Sig_transdc_resp-reg_receiver"/>
</dbReference>
<name>A0A4S8NT23_9HYPH</name>
<accession>A0A4S8NT23</accession>
<evidence type="ECO:0000313" key="6">
    <source>
        <dbReference type="EMBL" id="THV20583.1"/>
    </source>
</evidence>
<keyword evidence="1 4" id="KW-0597">Phosphoprotein</keyword>
<dbReference type="Pfam" id="PF00072">
    <property type="entry name" value="Response_reg"/>
    <property type="match status" value="1"/>
</dbReference>
<reference evidence="6 7" key="1">
    <citation type="submission" date="2019-04" db="EMBL/GenBank/DDBJ databases">
        <title>Genome sequence of strain shin9-1.</title>
        <authorList>
            <person name="Gao J."/>
            <person name="Sun J."/>
        </authorList>
    </citation>
    <scope>NUCLEOTIDE SEQUENCE [LARGE SCALE GENOMIC DNA]</scope>
    <source>
        <strain evidence="7">shin9-1</strain>
    </source>
</reference>
<keyword evidence="7" id="KW-1185">Reference proteome</keyword>
<evidence type="ECO:0000256" key="3">
    <source>
        <dbReference type="ARBA" id="ARBA00023163"/>
    </source>
</evidence>
<comment type="caution">
    <text evidence="6">The sequence shown here is derived from an EMBL/GenBank/DDBJ whole genome shotgun (WGS) entry which is preliminary data.</text>
</comment>
<evidence type="ECO:0000256" key="2">
    <source>
        <dbReference type="ARBA" id="ARBA00023015"/>
    </source>
</evidence>
<organism evidence="6 7">
    <name type="scientific">Peteryoungia ipomoeae</name>
    <dbReference type="NCBI Taxonomy" id="1210932"/>
    <lineage>
        <taxon>Bacteria</taxon>
        <taxon>Pseudomonadati</taxon>
        <taxon>Pseudomonadota</taxon>
        <taxon>Alphaproteobacteria</taxon>
        <taxon>Hyphomicrobiales</taxon>
        <taxon>Rhizobiaceae</taxon>
        <taxon>Peteryoungia</taxon>
    </lineage>
</organism>
<dbReference type="SUPFAM" id="SSF55874">
    <property type="entry name" value="ATPase domain of HSP90 chaperone/DNA topoisomerase II/histidine kinase"/>
    <property type="match status" value="1"/>
</dbReference>
<dbReference type="GO" id="GO:0000160">
    <property type="term" value="P:phosphorelay signal transduction system"/>
    <property type="evidence" value="ECO:0007669"/>
    <property type="project" value="InterPro"/>
</dbReference>
<dbReference type="AlphaFoldDB" id="A0A4S8NT23"/>
<evidence type="ECO:0000313" key="7">
    <source>
        <dbReference type="Proteomes" id="UP000308828"/>
    </source>
</evidence>
<dbReference type="EMBL" id="STGV01000007">
    <property type="protein sequence ID" value="THV20583.1"/>
    <property type="molecule type" value="Genomic_DNA"/>
</dbReference>
<dbReference type="PROSITE" id="PS50110">
    <property type="entry name" value="RESPONSE_REGULATORY"/>
    <property type="match status" value="1"/>
</dbReference>
<dbReference type="OrthoDB" id="5456285at2"/>
<evidence type="ECO:0000256" key="4">
    <source>
        <dbReference type="PROSITE-ProRule" id="PRU00169"/>
    </source>
</evidence>
<dbReference type="InterPro" id="IPR011006">
    <property type="entry name" value="CheY-like_superfamily"/>
</dbReference>
<dbReference type="PANTHER" id="PTHR44591:SF3">
    <property type="entry name" value="RESPONSE REGULATORY DOMAIN-CONTAINING PROTEIN"/>
    <property type="match status" value="1"/>
</dbReference>
<gene>
    <name evidence="6" type="ORF">FAA97_18465</name>
</gene>
<evidence type="ECO:0000256" key="1">
    <source>
        <dbReference type="ARBA" id="ARBA00022553"/>
    </source>
</evidence>
<dbReference type="Gene3D" id="3.30.565.10">
    <property type="entry name" value="Histidine kinase-like ATPase, C-terminal domain"/>
    <property type="match status" value="1"/>
</dbReference>
<dbReference type="InterPro" id="IPR050595">
    <property type="entry name" value="Bact_response_regulator"/>
</dbReference>
<dbReference type="InterPro" id="IPR036890">
    <property type="entry name" value="HATPase_C_sf"/>
</dbReference>
<keyword evidence="3" id="KW-0804">Transcription</keyword>
<dbReference type="Proteomes" id="UP000308828">
    <property type="component" value="Unassembled WGS sequence"/>
</dbReference>
<dbReference type="RefSeq" id="WP_136600044.1">
    <property type="nucleotide sequence ID" value="NZ_STGV01000007.1"/>
</dbReference>
<evidence type="ECO:0000259" key="5">
    <source>
        <dbReference type="PROSITE" id="PS50110"/>
    </source>
</evidence>
<keyword evidence="2" id="KW-0805">Transcription regulation</keyword>